<sequence length="154" mass="15552">PQQPGSGGGNPESWDAGPRSQAPVGEGAGQGAPQHQVQHGRGQQGPDGQAAGHAVEGPAQTERAQRVHHGHVALQADAGEEEGAAVQVGVEEGAGDLAQGLPEHPVVAQGVVGHPEGQGQHEDQVEGRQVRQEDVGRGGGRPGAQEVPEHGEVP</sequence>
<accession>A0A674JYI2</accession>
<dbReference type="InParanoid" id="A0A674JYI2"/>
<feature type="region of interest" description="Disordered" evidence="1">
    <location>
        <begin position="1"/>
        <end position="154"/>
    </location>
</feature>
<keyword evidence="3" id="KW-1185">Reference proteome</keyword>
<reference evidence="2" key="2">
    <citation type="submission" date="2025-09" db="UniProtKB">
        <authorList>
            <consortium name="Ensembl"/>
        </authorList>
    </citation>
    <scope>IDENTIFICATION</scope>
</reference>
<feature type="compositionally biased region" description="Gly residues" evidence="1">
    <location>
        <begin position="1"/>
        <end position="10"/>
    </location>
</feature>
<dbReference type="Ensembl" id="ENSTMTT00000027413.1">
    <property type="protein sequence ID" value="ENSTMTP00000026450.1"/>
    <property type="gene ID" value="ENSTMTG00000019347.1"/>
</dbReference>
<evidence type="ECO:0000256" key="1">
    <source>
        <dbReference type="SAM" id="MobiDB-lite"/>
    </source>
</evidence>
<protein>
    <submittedName>
        <fullName evidence="2">Uncharacterized protein</fullName>
    </submittedName>
</protein>
<dbReference type="AlphaFoldDB" id="A0A674JYI2"/>
<name>A0A674JYI2_9SAUR</name>
<feature type="compositionally biased region" description="Basic and acidic residues" evidence="1">
    <location>
        <begin position="119"/>
        <end position="136"/>
    </location>
</feature>
<reference evidence="2" key="1">
    <citation type="submission" date="2025-08" db="UniProtKB">
        <authorList>
            <consortium name="Ensembl"/>
        </authorList>
    </citation>
    <scope>IDENTIFICATION</scope>
</reference>
<organism evidence="2 3">
    <name type="scientific">Terrapene triunguis</name>
    <name type="common">Three-toed box turtle</name>
    <dbReference type="NCBI Taxonomy" id="2587831"/>
    <lineage>
        <taxon>Eukaryota</taxon>
        <taxon>Metazoa</taxon>
        <taxon>Chordata</taxon>
        <taxon>Craniata</taxon>
        <taxon>Vertebrata</taxon>
        <taxon>Euteleostomi</taxon>
        <taxon>Archelosauria</taxon>
        <taxon>Testudinata</taxon>
        <taxon>Testudines</taxon>
        <taxon>Cryptodira</taxon>
        <taxon>Durocryptodira</taxon>
        <taxon>Testudinoidea</taxon>
        <taxon>Emydidae</taxon>
        <taxon>Terrapene</taxon>
    </lineage>
</organism>
<dbReference type="Proteomes" id="UP000472274">
    <property type="component" value="Unplaced"/>
</dbReference>
<evidence type="ECO:0000313" key="3">
    <source>
        <dbReference type="Proteomes" id="UP000472274"/>
    </source>
</evidence>
<evidence type="ECO:0000313" key="2">
    <source>
        <dbReference type="Ensembl" id="ENSTMTP00000026450.1"/>
    </source>
</evidence>
<proteinExistence type="predicted"/>